<dbReference type="PANTHER" id="PTHR25462:SF296">
    <property type="entry name" value="MEIOTIC P26, ISOFORM F"/>
    <property type="match status" value="1"/>
</dbReference>
<sequence length="628" mass="70534">MATAMEEHVKETLKCKVCYETLTDPRTLPCMHTYCCKCLDKLEKINQGQKQSLCCPECRQVHTIPEGGVTKFKVNFTTSSLVDLLHSMNVIGDNPKCTVCKEDEIDNDALTKCVQCNEQFCKDCDRYHKRFHKGHTVLDLTGDQTRDKASVLNMVKQSVIYCEKHKTNPLEIYCKVDQCAICATCYAIDHSDHKCVDVHKAALDNMKLIDELLEKGDKLVQNYEKSIQNTHTKKDIMEHEADDVTNELNNDMNTAIQAIRDKYTKNIDSVAEKRATCAKQAIAHLGHLEMQKATTESTMSQLLTLKQHGHDTQLANMTQDISSKSKEWSQPKDFEFDNGITFKIHRGEVFDDKIVFGKVDINILRNTSKTVRLCERPTLLRKVKSNVQDVLDLAVTDNNETVANGYGTPASVYDKEFTLKTTFGKGFYRATCKSNYIYLTSGTDTVHVYSLDGTHSRDIKIPSLRQCWGIAVNSRGELVICDTSTETVYHVDSATGRIMTKSEPGILNWPLYVAVNSKDVVIVSDNRAHCVVGLTRDGNELFRYGTKGSGQNQLTRPRGLCTDRADNIIVADCGNNRVHLLSPDGKFIKYLLTESDGVQYPHAVAVDKEGQLLVGDCNGYISCVKYIV</sequence>
<protein>
    <submittedName>
        <fullName evidence="6">Uncharacterized protein</fullName>
    </submittedName>
</protein>
<dbReference type="Gene3D" id="3.30.160.60">
    <property type="entry name" value="Classic Zinc Finger"/>
    <property type="match status" value="1"/>
</dbReference>
<dbReference type="EMBL" id="CAIIXF020000002">
    <property type="protein sequence ID" value="CAH1778387.1"/>
    <property type="molecule type" value="Genomic_DNA"/>
</dbReference>
<proteinExistence type="predicted"/>
<keyword evidence="5" id="KW-0862">Zinc</keyword>
<name>A0A8J1TJ09_OWEFU</name>
<dbReference type="InterPro" id="IPR001258">
    <property type="entry name" value="NHL_repeat"/>
</dbReference>
<dbReference type="Pfam" id="PF00643">
    <property type="entry name" value="zf-B_box"/>
    <property type="match status" value="1"/>
</dbReference>
<evidence type="ECO:0000256" key="2">
    <source>
        <dbReference type="ARBA" id="ARBA00022723"/>
    </source>
</evidence>
<evidence type="ECO:0000313" key="7">
    <source>
        <dbReference type="Proteomes" id="UP000749559"/>
    </source>
</evidence>
<evidence type="ECO:0000256" key="3">
    <source>
        <dbReference type="ARBA" id="ARBA00022737"/>
    </source>
</evidence>
<dbReference type="InterPro" id="IPR017907">
    <property type="entry name" value="Znf_RING_CS"/>
</dbReference>
<dbReference type="InterPro" id="IPR001841">
    <property type="entry name" value="Znf_RING"/>
</dbReference>
<dbReference type="SMART" id="SM00336">
    <property type="entry name" value="BBOX"/>
    <property type="match status" value="2"/>
</dbReference>
<accession>A0A8J1TJ09</accession>
<dbReference type="GO" id="GO:0008270">
    <property type="term" value="F:zinc ion binding"/>
    <property type="evidence" value="ECO:0007669"/>
    <property type="project" value="UniProtKB-KW"/>
</dbReference>
<reference evidence="6" key="1">
    <citation type="submission" date="2022-03" db="EMBL/GenBank/DDBJ databases">
        <authorList>
            <person name="Martin C."/>
        </authorList>
    </citation>
    <scope>NUCLEOTIDE SEQUENCE</scope>
</reference>
<dbReference type="PROSITE" id="PS50119">
    <property type="entry name" value="ZF_BBOX"/>
    <property type="match status" value="1"/>
</dbReference>
<dbReference type="InterPro" id="IPR011042">
    <property type="entry name" value="6-blade_b-propeller_TolB-like"/>
</dbReference>
<evidence type="ECO:0000256" key="5">
    <source>
        <dbReference type="ARBA" id="ARBA00022833"/>
    </source>
</evidence>
<keyword evidence="4" id="KW-0863">Zinc-finger</keyword>
<evidence type="ECO:0000313" key="6">
    <source>
        <dbReference type="EMBL" id="CAH1778387.1"/>
    </source>
</evidence>
<dbReference type="OrthoDB" id="1616686at2759"/>
<dbReference type="SUPFAM" id="SSF57845">
    <property type="entry name" value="B-box zinc-binding domain"/>
    <property type="match status" value="1"/>
</dbReference>
<keyword evidence="7" id="KW-1185">Reference proteome</keyword>
<dbReference type="InterPro" id="IPR047153">
    <property type="entry name" value="TRIM45/56/19-like"/>
</dbReference>
<organism evidence="6 7">
    <name type="scientific">Owenia fusiformis</name>
    <name type="common">Polychaete worm</name>
    <dbReference type="NCBI Taxonomy" id="6347"/>
    <lineage>
        <taxon>Eukaryota</taxon>
        <taxon>Metazoa</taxon>
        <taxon>Spiralia</taxon>
        <taxon>Lophotrochozoa</taxon>
        <taxon>Annelida</taxon>
        <taxon>Polychaeta</taxon>
        <taxon>Sedentaria</taxon>
        <taxon>Canalipalpata</taxon>
        <taxon>Sabellida</taxon>
        <taxon>Oweniida</taxon>
        <taxon>Oweniidae</taxon>
        <taxon>Owenia</taxon>
    </lineage>
</organism>
<dbReference type="SUPFAM" id="SSF101898">
    <property type="entry name" value="NHL repeat"/>
    <property type="match status" value="1"/>
</dbReference>
<keyword evidence="1" id="KW-0597">Phosphoprotein</keyword>
<dbReference type="AlphaFoldDB" id="A0A8J1TJ09"/>
<dbReference type="CDD" id="cd19756">
    <property type="entry name" value="Bbox2"/>
    <property type="match status" value="1"/>
</dbReference>
<keyword evidence="3" id="KW-0677">Repeat</keyword>
<dbReference type="PROSITE" id="PS00518">
    <property type="entry name" value="ZF_RING_1"/>
    <property type="match status" value="1"/>
</dbReference>
<dbReference type="PANTHER" id="PTHR25462">
    <property type="entry name" value="BONUS, ISOFORM C-RELATED"/>
    <property type="match status" value="1"/>
</dbReference>
<dbReference type="PROSITE" id="PS51125">
    <property type="entry name" value="NHL"/>
    <property type="match status" value="1"/>
</dbReference>
<keyword evidence="2" id="KW-0479">Metal-binding</keyword>
<dbReference type="SUPFAM" id="SSF57850">
    <property type="entry name" value="RING/U-box"/>
    <property type="match status" value="1"/>
</dbReference>
<dbReference type="Gene3D" id="2.120.10.30">
    <property type="entry name" value="TolB, C-terminal domain"/>
    <property type="match status" value="1"/>
</dbReference>
<dbReference type="SMART" id="SM00184">
    <property type="entry name" value="RING"/>
    <property type="match status" value="2"/>
</dbReference>
<dbReference type="Proteomes" id="UP000749559">
    <property type="component" value="Unassembled WGS sequence"/>
</dbReference>
<dbReference type="Pfam" id="PF13445">
    <property type="entry name" value="zf-RING_UBOX"/>
    <property type="match status" value="1"/>
</dbReference>
<evidence type="ECO:0000256" key="1">
    <source>
        <dbReference type="ARBA" id="ARBA00022553"/>
    </source>
</evidence>
<dbReference type="Pfam" id="PF01436">
    <property type="entry name" value="NHL"/>
    <property type="match status" value="1"/>
</dbReference>
<dbReference type="PROSITE" id="PS50089">
    <property type="entry name" value="ZF_RING_2"/>
    <property type="match status" value="1"/>
</dbReference>
<comment type="caution">
    <text evidence="6">The sequence shown here is derived from an EMBL/GenBank/DDBJ whole genome shotgun (WGS) entry which is preliminary data.</text>
</comment>
<gene>
    <name evidence="6" type="ORF">OFUS_LOCUS5315</name>
</gene>
<evidence type="ECO:0000256" key="4">
    <source>
        <dbReference type="ARBA" id="ARBA00022771"/>
    </source>
</evidence>
<dbReference type="CDD" id="cd19757">
    <property type="entry name" value="Bbox1"/>
    <property type="match status" value="1"/>
</dbReference>
<dbReference type="Gene3D" id="3.30.40.10">
    <property type="entry name" value="Zinc/RING finger domain, C3HC4 (zinc finger)"/>
    <property type="match status" value="1"/>
</dbReference>
<dbReference type="InterPro" id="IPR013083">
    <property type="entry name" value="Znf_RING/FYVE/PHD"/>
</dbReference>
<dbReference type="InterPro" id="IPR000315">
    <property type="entry name" value="Znf_B-box"/>
</dbReference>
<dbReference type="InterPro" id="IPR027370">
    <property type="entry name" value="Znf-RING_euk"/>
</dbReference>